<evidence type="ECO:0000256" key="1">
    <source>
        <dbReference type="SAM" id="MobiDB-lite"/>
    </source>
</evidence>
<name>A0AAE0ZSD5_9GAST</name>
<feature type="region of interest" description="Disordered" evidence="1">
    <location>
        <begin position="167"/>
        <end position="187"/>
    </location>
</feature>
<dbReference type="AlphaFoldDB" id="A0AAE0ZSD5"/>
<protein>
    <submittedName>
        <fullName evidence="2">Uncharacterized protein</fullName>
    </submittedName>
</protein>
<dbReference type="Proteomes" id="UP001283361">
    <property type="component" value="Unassembled WGS sequence"/>
</dbReference>
<evidence type="ECO:0000313" key="3">
    <source>
        <dbReference type="Proteomes" id="UP001283361"/>
    </source>
</evidence>
<evidence type="ECO:0000313" key="2">
    <source>
        <dbReference type="EMBL" id="KAK3774086.1"/>
    </source>
</evidence>
<reference evidence="2" key="1">
    <citation type="journal article" date="2023" name="G3 (Bethesda)">
        <title>A reference genome for the long-term kleptoplast-retaining sea slug Elysia crispata morphotype clarki.</title>
        <authorList>
            <person name="Eastman K.E."/>
            <person name="Pendleton A.L."/>
            <person name="Shaikh M.A."/>
            <person name="Suttiyut T."/>
            <person name="Ogas R."/>
            <person name="Tomko P."/>
            <person name="Gavelis G."/>
            <person name="Widhalm J.R."/>
            <person name="Wisecaver J.H."/>
        </authorList>
    </citation>
    <scope>NUCLEOTIDE SEQUENCE</scope>
    <source>
        <strain evidence="2">ECLA1</strain>
    </source>
</reference>
<gene>
    <name evidence="2" type="ORF">RRG08_030168</name>
</gene>
<comment type="caution">
    <text evidence="2">The sequence shown here is derived from an EMBL/GenBank/DDBJ whole genome shotgun (WGS) entry which is preliminary data.</text>
</comment>
<dbReference type="EMBL" id="JAWDGP010003469">
    <property type="protein sequence ID" value="KAK3774086.1"/>
    <property type="molecule type" value="Genomic_DNA"/>
</dbReference>
<proteinExistence type="predicted"/>
<accession>A0AAE0ZSD5</accession>
<keyword evidence="3" id="KW-1185">Reference proteome</keyword>
<organism evidence="2 3">
    <name type="scientific">Elysia crispata</name>
    <name type="common">lettuce slug</name>
    <dbReference type="NCBI Taxonomy" id="231223"/>
    <lineage>
        <taxon>Eukaryota</taxon>
        <taxon>Metazoa</taxon>
        <taxon>Spiralia</taxon>
        <taxon>Lophotrochozoa</taxon>
        <taxon>Mollusca</taxon>
        <taxon>Gastropoda</taxon>
        <taxon>Heterobranchia</taxon>
        <taxon>Euthyneura</taxon>
        <taxon>Panpulmonata</taxon>
        <taxon>Sacoglossa</taxon>
        <taxon>Placobranchoidea</taxon>
        <taxon>Plakobranchidae</taxon>
        <taxon>Elysia</taxon>
    </lineage>
</organism>
<sequence length="198" mass="21529">MSMQGVRSVILSAANLHDASSMVVKVRAERRSLHNSTSRQSLQDFHTVNFSFHGLGIKDKLSTLFRNKMVKLVREFYLLRQLSVSLEEFRGAVQLFRVHAFTIAVELPECLAETVSQSVVVVVVMVVVVAGGRCCEDDSRGCRGWRGGPSLIESCLNKAPGSSVPHAIHRGPRADRQGLGRGSAGVNTLRTRIGGSSA</sequence>